<accession>A0ABV8U042</accession>
<dbReference type="Pfam" id="PF18755">
    <property type="entry name" value="RAMA"/>
    <property type="match status" value="1"/>
</dbReference>
<keyword evidence="4" id="KW-1185">Reference proteome</keyword>
<feature type="compositionally biased region" description="Basic and acidic residues" evidence="1">
    <location>
        <begin position="117"/>
        <end position="133"/>
    </location>
</feature>
<dbReference type="Proteomes" id="UP001595823">
    <property type="component" value="Unassembled WGS sequence"/>
</dbReference>
<dbReference type="RefSeq" id="WP_380622400.1">
    <property type="nucleotide sequence ID" value="NZ_JBHSDK010000021.1"/>
</dbReference>
<protein>
    <recommendedName>
        <fullName evidence="2">RAMA domain-containing protein</fullName>
    </recommendedName>
</protein>
<dbReference type="EMBL" id="JBHSDK010000021">
    <property type="protein sequence ID" value="MFC4336448.1"/>
    <property type="molecule type" value="Genomic_DNA"/>
</dbReference>
<proteinExistence type="predicted"/>
<organism evidence="3 4">
    <name type="scientific">Salininema proteolyticum</name>
    <dbReference type="NCBI Taxonomy" id="1607685"/>
    <lineage>
        <taxon>Bacteria</taxon>
        <taxon>Bacillati</taxon>
        <taxon>Actinomycetota</taxon>
        <taxon>Actinomycetes</taxon>
        <taxon>Glycomycetales</taxon>
        <taxon>Glycomycetaceae</taxon>
        <taxon>Salininema</taxon>
    </lineage>
</organism>
<evidence type="ECO:0000313" key="3">
    <source>
        <dbReference type="EMBL" id="MFC4336448.1"/>
    </source>
</evidence>
<feature type="domain" description="RAMA" evidence="2">
    <location>
        <begin position="42"/>
        <end position="137"/>
    </location>
</feature>
<comment type="caution">
    <text evidence="3">The sequence shown here is derived from an EMBL/GenBank/DDBJ whole genome shotgun (WGS) entry which is preliminary data.</text>
</comment>
<reference evidence="4" key="1">
    <citation type="journal article" date="2019" name="Int. J. Syst. Evol. Microbiol.">
        <title>The Global Catalogue of Microorganisms (GCM) 10K type strain sequencing project: providing services to taxonomists for standard genome sequencing and annotation.</title>
        <authorList>
            <consortium name="The Broad Institute Genomics Platform"/>
            <consortium name="The Broad Institute Genome Sequencing Center for Infectious Disease"/>
            <person name="Wu L."/>
            <person name="Ma J."/>
        </authorList>
    </citation>
    <scope>NUCLEOTIDE SEQUENCE [LARGE SCALE GENOMIC DNA]</scope>
    <source>
        <strain evidence="4">IBRC-M 10908</strain>
    </source>
</reference>
<feature type="region of interest" description="Disordered" evidence="1">
    <location>
        <begin position="109"/>
        <end position="140"/>
    </location>
</feature>
<dbReference type="InterPro" id="IPR040843">
    <property type="entry name" value="RAMA"/>
</dbReference>
<evidence type="ECO:0000313" key="4">
    <source>
        <dbReference type="Proteomes" id="UP001595823"/>
    </source>
</evidence>
<evidence type="ECO:0000259" key="2">
    <source>
        <dbReference type="Pfam" id="PF18755"/>
    </source>
</evidence>
<sequence length="140" mass="15591">MPPNTRQITIPAQIYHELETLARFGESPGDVIKRLMKNEADEPEADHDEERGYLFELVQKGYLSADQDLVVDQPRKGLRHRAKVTSAGKIEIQSGEVFSSPTGAANACLGGSNNGWDKWHVKDTGESLSDLRSKSKKSRR</sequence>
<evidence type="ECO:0000256" key="1">
    <source>
        <dbReference type="SAM" id="MobiDB-lite"/>
    </source>
</evidence>
<name>A0ABV8U042_9ACTN</name>
<gene>
    <name evidence="3" type="ORF">ACFPET_14690</name>
</gene>